<keyword evidence="1" id="KW-0732">Signal</keyword>
<dbReference type="InterPro" id="IPR017850">
    <property type="entry name" value="Alkaline_phosphatase_core_sf"/>
</dbReference>
<dbReference type="Gene3D" id="3.40.720.10">
    <property type="entry name" value="Alkaline Phosphatase, subunit A"/>
    <property type="match status" value="1"/>
</dbReference>
<dbReference type="Proteomes" id="UP001220610">
    <property type="component" value="Chromosome"/>
</dbReference>
<accession>A0AAJ5WN71</accession>
<dbReference type="GO" id="GO:0016787">
    <property type="term" value="F:hydrolase activity"/>
    <property type="evidence" value="ECO:0007669"/>
    <property type="project" value="UniProtKB-ARBA"/>
</dbReference>
<dbReference type="PANTHER" id="PTHR10151:SF120">
    <property type="entry name" value="BIS(5'-ADENOSYL)-TRIPHOSPHATASE"/>
    <property type="match status" value="1"/>
</dbReference>
<dbReference type="EMBL" id="CP119311">
    <property type="protein sequence ID" value="WEK33751.1"/>
    <property type="molecule type" value="Genomic_DNA"/>
</dbReference>
<evidence type="ECO:0000313" key="3">
    <source>
        <dbReference type="Proteomes" id="UP001220610"/>
    </source>
</evidence>
<dbReference type="CDD" id="cd16018">
    <property type="entry name" value="Enpp"/>
    <property type="match status" value="1"/>
</dbReference>
<dbReference type="InterPro" id="IPR002591">
    <property type="entry name" value="Phosphodiest/P_Trfase"/>
</dbReference>
<evidence type="ECO:0000256" key="1">
    <source>
        <dbReference type="SAM" id="SignalP"/>
    </source>
</evidence>
<dbReference type="PANTHER" id="PTHR10151">
    <property type="entry name" value="ECTONUCLEOTIDE PYROPHOSPHATASE/PHOSPHODIESTERASE"/>
    <property type="match status" value="1"/>
</dbReference>
<sequence length="450" mass="51312">MRQFYSLVFRLFLLCIFFAGQAMGQDISQQIVPGRFNGKAAQQQPYVILISADGFRYDYATRYNARHLLDLSSVGVTAKSMEPAFPSLTFPNHYTLITGLYPGHHGLVDNSFWDPRRQSRYSMYNKKTVGDGSWYGGIPLWVLAEQQQMVTASFYWVGSEADIKGVRPTYYYNYNEKISMDERIAVVKNWLQLPADKRPHLITFYMPEVDHEGHDHGPYSKEVEEAVHFVDASVAKLQDMLDSLKLPVNVVFLSDHGMAQVDTVNTLPLPVVDTTRLNMQPSDVLIHIFARDTTDKEYITQAYAKLKAEAKDYDVYLNAQLPGRWNYGGVDDRYKRAGDIVVVPRFPKIFAWGNKRIYPGRHGFDPRKVKDMHATFMAWGPAFKQGKQIGSFPNVQVYGLVAGLLNLDINGPTDTNRKLFRKTVRKTVGRGPYDPEPSTLYDKLLLPEPK</sequence>
<organism evidence="2 3">
    <name type="scientific">Candidatus Pseudobacter hemicellulosilyticus</name>
    <dbReference type="NCBI Taxonomy" id="3121375"/>
    <lineage>
        <taxon>Bacteria</taxon>
        <taxon>Pseudomonadati</taxon>
        <taxon>Bacteroidota</taxon>
        <taxon>Chitinophagia</taxon>
        <taxon>Chitinophagales</taxon>
        <taxon>Chitinophagaceae</taxon>
        <taxon>Pseudobacter</taxon>
    </lineage>
</organism>
<evidence type="ECO:0000313" key="2">
    <source>
        <dbReference type="EMBL" id="WEK33751.1"/>
    </source>
</evidence>
<dbReference type="Pfam" id="PF01663">
    <property type="entry name" value="Phosphodiest"/>
    <property type="match status" value="1"/>
</dbReference>
<dbReference type="SUPFAM" id="SSF53649">
    <property type="entry name" value="Alkaline phosphatase-like"/>
    <property type="match status" value="1"/>
</dbReference>
<dbReference type="AlphaFoldDB" id="A0AAJ5WN71"/>
<feature type="chain" id="PRO_5042574177" evidence="1">
    <location>
        <begin position="25"/>
        <end position="450"/>
    </location>
</feature>
<name>A0AAJ5WN71_9BACT</name>
<dbReference type="Gene3D" id="3.30.1360.180">
    <property type="match status" value="1"/>
</dbReference>
<feature type="signal peptide" evidence="1">
    <location>
        <begin position="1"/>
        <end position="24"/>
    </location>
</feature>
<protein>
    <submittedName>
        <fullName evidence="2">Ectonucleotide pyrophosphatase/phosphodiesterase</fullName>
    </submittedName>
</protein>
<proteinExistence type="predicted"/>
<reference evidence="2" key="1">
    <citation type="submission" date="2023-03" db="EMBL/GenBank/DDBJ databases">
        <title>Andean soil-derived lignocellulolytic bacterial consortium as a source of novel taxa and putative plastic-active enzymes.</title>
        <authorList>
            <person name="Diaz-Garcia L."/>
            <person name="Chuvochina M."/>
            <person name="Feuerriegel G."/>
            <person name="Bunk B."/>
            <person name="Sproer C."/>
            <person name="Streit W.R."/>
            <person name="Rodriguez L.M."/>
            <person name="Overmann J."/>
            <person name="Jimenez D.J."/>
        </authorList>
    </citation>
    <scope>NUCLEOTIDE SEQUENCE</scope>
    <source>
        <strain evidence="2">MAG 7</strain>
    </source>
</reference>
<gene>
    <name evidence="2" type="ORF">P0Y53_14765</name>
</gene>